<evidence type="ECO:0000256" key="5">
    <source>
        <dbReference type="ARBA" id="ARBA00023163"/>
    </source>
</evidence>
<dbReference type="HOGENOM" id="CLU_1877855_0_0_1"/>
<evidence type="ECO:0000256" key="3">
    <source>
        <dbReference type="ARBA" id="ARBA00023015"/>
    </source>
</evidence>
<name>A7SAI0_NEMVE</name>
<evidence type="ECO:0000313" key="10">
    <source>
        <dbReference type="Proteomes" id="UP000001593"/>
    </source>
</evidence>
<keyword evidence="5" id="KW-0804">Transcription</keyword>
<dbReference type="Gene3D" id="4.10.280.10">
    <property type="entry name" value="Helix-loop-helix DNA-binding domain"/>
    <property type="match status" value="1"/>
</dbReference>
<dbReference type="PROSITE" id="PS50888">
    <property type="entry name" value="BHLH"/>
    <property type="match status" value="1"/>
</dbReference>
<evidence type="ECO:0000256" key="6">
    <source>
        <dbReference type="ARBA" id="ARBA00023242"/>
    </source>
</evidence>
<feature type="domain" description="BHLH" evidence="8">
    <location>
        <begin position="69"/>
        <end position="123"/>
    </location>
</feature>
<dbReference type="InterPro" id="IPR036638">
    <property type="entry name" value="HLH_DNA-bd_sf"/>
</dbReference>
<dbReference type="PANTHER" id="PTHR23349">
    <property type="entry name" value="BASIC HELIX-LOOP-HELIX TRANSCRIPTION FACTOR, TWIST"/>
    <property type="match status" value="1"/>
</dbReference>
<organism evidence="9 10">
    <name type="scientific">Nematostella vectensis</name>
    <name type="common">Starlet sea anemone</name>
    <dbReference type="NCBI Taxonomy" id="45351"/>
    <lineage>
        <taxon>Eukaryota</taxon>
        <taxon>Metazoa</taxon>
        <taxon>Cnidaria</taxon>
        <taxon>Anthozoa</taxon>
        <taxon>Hexacorallia</taxon>
        <taxon>Actiniaria</taxon>
        <taxon>Edwardsiidae</taxon>
        <taxon>Nematostella</taxon>
    </lineage>
</organism>
<keyword evidence="10" id="KW-1185">Reference proteome</keyword>
<dbReference type="Proteomes" id="UP000001593">
    <property type="component" value="Unassembled WGS sequence"/>
</dbReference>
<gene>
    <name evidence="9" type="ORF">NEMVEDRAFT_v1g243969</name>
</gene>
<dbReference type="InterPro" id="IPR011598">
    <property type="entry name" value="bHLH_dom"/>
</dbReference>
<dbReference type="SMART" id="SM00353">
    <property type="entry name" value="HLH"/>
    <property type="match status" value="1"/>
</dbReference>
<evidence type="ECO:0000256" key="7">
    <source>
        <dbReference type="SAM" id="MobiDB-lite"/>
    </source>
</evidence>
<dbReference type="OrthoDB" id="5969565at2759"/>
<dbReference type="GO" id="GO:0006357">
    <property type="term" value="P:regulation of transcription by RNA polymerase II"/>
    <property type="evidence" value="ECO:0000318"/>
    <property type="project" value="GO_Central"/>
</dbReference>
<dbReference type="Pfam" id="PF00010">
    <property type="entry name" value="HLH"/>
    <property type="match status" value="1"/>
</dbReference>
<evidence type="ECO:0000256" key="2">
    <source>
        <dbReference type="ARBA" id="ARBA00022782"/>
    </source>
</evidence>
<keyword evidence="4" id="KW-0238">DNA-binding</keyword>
<dbReference type="GO" id="GO:0030154">
    <property type="term" value="P:cell differentiation"/>
    <property type="evidence" value="ECO:0007669"/>
    <property type="project" value="UniProtKB-KW"/>
</dbReference>
<evidence type="ECO:0000313" key="9">
    <source>
        <dbReference type="EMBL" id="EDO39313.1"/>
    </source>
</evidence>
<dbReference type="OMA" id="NYVSGQF"/>
<keyword evidence="3" id="KW-0805">Transcription regulation</keyword>
<dbReference type="AlphaFoldDB" id="A7SAI0"/>
<dbReference type="GO" id="GO:0000981">
    <property type="term" value="F:DNA-binding transcription factor activity, RNA polymerase II-specific"/>
    <property type="evidence" value="ECO:0000318"/>
    <property type="project" value="GO_Central"/>
</dbReference>
<reference evidence="9 10" key="1">
    <citation type="journal article" date="2007" name="Science">
        <title>Sea anemone genome reveals ancestral eumetazoan gene repertoire and genomic organization.</title>
        <authorList>
            <person name="Putnam N.H."/>
            <person name="Srivastava M."/>
            <person name="Hellsten U."/>
            <person name="Dirks B."/>
            <person name="Chapman J."/>
            <person name="Salamov A."/>
            <person name="Terry A."/>
            <person name="Shapiro H."/>
            <person name="Lindquist E."/>
            <person name="Kapitonov V.V."/>
            <person name="Jurka J."/>
            <person name="Genikhovich G."/>
            <person name="Grigoriev I.V."/>
            <person name="Lucas S.M."/>
            <person name="Steele R.E."/>
            <person name="Finnerty J.R."/>
            <person name="Technau U."/>
            <person name="Martindale M.Q."/>
            <person name="Rokhsar D.S."/>
        </authorList>
    </citation>
    <scope>NUCLEOTIDE SEQUENCE [LARGE SCALE GENOMIC DNA]</scope>
    <source>
        <strain evidence="10">CH2 X CH6</strain>
    </source>
</reference>
<dbReference type="InterPro" id="IPR050283">
    <property type="entry name" value="E-box_TF_Regulators"/>
</dbReference>
<sequence length="136" mass="15896">MTIAENCAVVGNRKSMAKPMNEVKNELKCRKYGLRPRSEEKRDLFRQLANEVKTSPSPVRKRRRSSPRKRHVQATVREKRRLQMSNKAFDALRESLYNFAKTGSRRLTKLETLRLAIEYIKELTQSLNEEAMSGQE</sequence>
<dbReference type="GO" id="GO:0046983">
    <property type="term" value="F:protein dimerization activity"/>
    <property type="evidence" value="ECO:0007669"/>
    <property type="project" value="InterPro"/>
</dbReference>
<protein>
    <recommendedName>
        <fullName evidence="8">BHLH domain-containing protein</fullName>
    </recommendedName>
</protein>
<dbReference type="KEGG" id="nve:5510924"/>
<dbReference type="GO" id="GO:0000977">
    <property type="term" value="F:RNA polymerase II transcription regulatory region sequence-specific DNA binding"/>
    <property type="evidence" value="ECO:0000318"/>
    <property type="project" value="GO_Central"/>
</dbReference>
<feature type="compositionally biased region" description="Basic residues" evidence="7">
    <location>
        <begin position="59"/>
        <end position="75"/>
    </location>
</feature>
<dbReference type="SUPFAM" id="SSF47459">
    <property type="entry name" value="HLH, helix-loop-helix DNA-binding domain"/>
    <property type="match status" value="1"/>
</dbReference>
<evidence type="ECO:0000259" key="8">
    <source>
        <dbReference type="PROSITE" id="PS50888"/>
    </source>
</evidence>
<keyword evidence="1" id="KW-0217">Developmental protein</keyword>
<dbReference type="GO" id="GO:0032502">
    <property type="term" value="P:developmental process"/>
    <property type="evidence" value="ECO:0000318"/>
    <property type="project" value="GO_Central"/>
</dbReference>
<keyword evidence="6" id="KW-0539">Nucleus</keyword>
<dbReference type="InParanoid" id="A7SAI0"/>
<proteinExistence type="predicted"/>
<dbReference type="EMBL" id="DS469609">
    <property type="protein sequence ID" value="EDO39313.1"/>
    <property type="molecule type" value="Genomic_DNA"/>
</dbReference>
<accession>A7SAI0</accession>
<evidence type="ECO:0000256" key="4">
    <source>
        <dbReference type="ARBA" id="ARBA00023125"/>
    </source>
</evidence>
<keyword evidence="2" id="KW-0221">Differentiation</keyword>
<evidence type="ECO:0000256" key="1">
    <source>
        <dbReference type="ARBA" id="ARBA00022473"/>
    </source>
</evidence>
<dbReference type="PANTHER" id="PTHR23349:SF50">
    <property type="entry name" value="PROTEIN TWIST"/>
    <property type="match status" value="1"/>
</dbReference>
<feature type="region of interest" description="Disordered" evidence="7">
    <location>
        <begin position="40"/>
        <end position="75"/>
    </location>
</feature>